<dbReference type="eggNOG" id="KOG0118">
    <property type="taxonomic scope" value="Eukaryota"/>
</dbReference>
<keyword evidence="2" id="KW-1185">Reference proteome</keyword>
<dbReference type="AlphaFoldDB" id="A0A091CRT2"/>
<accession>A0A091CRT2</accession>
<evidence type="ECO:0000313" key="2">
    <source>
        <dbReference type="Proteomes" id="UP000028990"/>
    </source>
</evidence>
<proteinExistence type="predicted"/>
<dbReference type="Proteomes" id="UP000028990">
    <property type="component" value="Unassembled WGS sequence"/>
</dbReference>
<reference evidence="1 2" key="1">
    <citation type="submission" date="2013-11" db="EMBL/GenBank/DDBJ databases">
        <title>The Damaraland mole rat (Fukomys damarensis) genome and evolution of African mole rats.</title>
        <authorList>
            <person name="Gladyshev V.N."/>
            <person name="Fang X."/>
        </authorList>
    </citation>
    <scope>NUCLEOTIDE SEQUENCE [LARGE SCALE GENOMIC DNA]</scope>
    <source>
        <tissue evidence="1">Liver</tissue>
    </source>
</reference>
<gene>
    <name evidence="1" type="ORF">H920_18514</name>
</gene>
<name>A0A091CRT2_FUKDA</name>
<evidence type="ECO:0000313" key="1">
    <source>
        <dbReference type="EMBL" id="KFO20090.1"/>
    </source>
</evidence>
<organism evidence="1 2">
    <name type="scientific">Fukomys damarensis</name>
    <name type="common">Damaraland mole rat</name>
    <name type="synonym">Cryptomys damarensis</name>
    <dbReference type="NCBI Taxonomy" id="885580"/>
    <lineage>
        <taxon>Eukaryota</taxon>
        <taxon>Metazoa</taxon>
        <taxon>Chordata</taxon>
        <taxon>Craniata</taxon>
        <taxon>Vertebrata</taxon>
        <taxon>Euteleostomi</taxon>
        <taxon>Mammalia</taxon>
        <taxon>Eutheria</taxon>
        <taxon>Euarchontoglires</taxon>
        <taxon>Glires</taxon>
        <taxon>Rodentia</taxon>
        <taxon>Hystricomorpha</taxon>
        <taxon>Bathyergidae</taxon>
        <taxon>Fukomys</taxon>
    </lineage>
</organism>
<sequence>MTSTGMGRGLRAWRGPARRDLRELRYAPDRQTLETKTSEEAFVRYVTRIRKRVPGPQRPREEPGAASCRERRAAFREDPLLGAARATEDHECSSCVRPL</sequence>
<protein>
    <submittedName>
        <fullName evidence="1">Uncharacterized protein</fullName>
    </submittedName>
</protein>
<dbReference type="EMBL" id="KN124857">
    <property type="protein sequence ID" value="KFO20090.1"/>
    <property type="molecule type" value="Genomic_DNA"/>
</dbReference>